<dbReference type="GO" id="GO:0030649">
    <property type="term" value="P:aminoglycoside antibiotic catabolic process"/>
    <property type="evidence" value="ECO:0007669"/>
    <property type="project" value="TreeGrafter"/>
</dbReference>
<gene>
    <name evidence="2" type="ORF">IAA53_01010</name>
</gene>
<dbReference type="CDD" id="cd04301">
    <property type="entry name" value="NAT_SF"/>
    <property type="match status" value="1"/>
</dbReference>
<protein>
    <submittedName>
        <fullName evidence="2">GNAT family N-acetyltransferase</fullName>
    </submittedName>
</protein>
<dbReference type="Pfam" id="PF13527">
    <property type="entry name" value="Acetyltransf_9"/>
    <property type="match status" value="1"/>
</dbReference>
<dbReference type="GO" id="GO:0034069">
    <property type="term" value="F:aminoglycoside N-acetyltransferase activity"/>
    <property type="evidence" value="ECO:0007669"/>
    <property type="project" value="TreeGrafter"/>
</dbReference>
<evidence type="ECO:0000259" key="1">
    <source>
        <dbReference type="PROSITE" id="PS51186"/>
    </source>
</evidence>
<feature type="domain" description="N-acetyltransferase" evidence="1">
    <location>
        <begin position="5"/>
        <end position="148"/>
    </location>
</feature>
<dbReference type="Proteomes" id="UP000824239">
    <property type="component" value="Unassembled WGS sequence"/>
</dbReference>
<sequence length="233" mass="26083">MTDAVRLRPAYPSDRAAMTALWQQVFGDSEATITGFYEAFPRCRAAVAENEVGALVSIVHVLPQTLTVEDQTIPAAYLYAVATRPDYRGRGLASTLIRFTEALLERLDYRCAVLVPAEPSLFSYYARLGYTTAFLRNHTPFPGGREIGWEEYHQRREALLTEPHITYSPEYYAYLQQAYGVKFYETQTGIAAAAEDYTAEVLPQDLGGTPCAMLKWLGRPRTLPSGYLGFALE</sequence>
<comment type="caution">
    <text evidence="2">The sequence shown here is derived from an EMBL/GenBank/DDBJ whole genome shotgun (WGS) entry which is preliminary data.</text>
</comment>
<dbReference type="PANTHER" id="PTHR37817">
    <property type="entry name" value="N-ACETYLTRANSFERASE EIS"/>
    <property type="match status" value="1"/>
</dbReference>
<dbReference type="SUPFAM" id="SSF55729">
    <property type="entry name" value="Acyl-CoA N-acyltransferases (Nat)"/>
    <property type="match status" value="1"/>
</dbReference>
<dbReference type="PANTHER" id="PTHR37817:SF1">
    <property type="entry name" value="N-ACETYLTRANSFERASE EIS"/>
    <property type="match status" value="1"/>
</dbReference>
<accession>A0A9D1AQ20</accession>
<dbReference type="InterPro" id="IPR000182">
    <property type="entry name" value="GNAT_dom"/>
</dbReference>
<dbReference type="Gene3D" id="3.40.630.30">
    <property type="match status" value="1"/>
</dbReference>
<dbReference type="InterPro" id="IPR051554">
    <property type="entry name" value="Acetyltransferase_Eis"/>
</dbReference>
<dbReference type="InterPro" id="IPR016181">
    <property type="entry name" value="Acyl_CoA_acyltransferase"/>
</dbReference>
<dbReference type="PROSITE" id="PS51186">
    <property type="entry name" value="GNAT"/>
    <property type="match status" value="1"/>
</dbReference>
<name>A0A9D1AQ20_9FIRM</name>
<organism evidence="2 3">
    <name type="scientific">Candidatus Avoscillospira avicola</name>
    <dbReference type="NCBI Taxonomy" id="2840706"/>
    <lineage>
        <taxon>Bacteria</taxon>
        <taxon>Bacillati</taxon>
        <taxon>Bacillota</taxon>
        <taxon>Clostridia</taxon>
        <taxon>Eubacteriales</taxon>
        <taxon>Oscillospiraceae</taxon>
        <taxon>Oscillospiraceae incertae sedis</taxon>
        <taxon>Candidatus Avoscillospira</taxon>
    </lineage>
</organism>
<reference evidence="2" key="1">
    <citation type="submission" date="2020-10" db="EMBL/GenBank/DDBJ databases">
        <authorList>
            <person name="Gilroy R."/>
        </authorList>
    </citation>
    <scope>NUCLEOTIDE SEQUENCE</scope>
    <source>
        <strain evidence="2">ChiBcec15-4380</strain>
    </source>
</reference>
<evidence type="ECO:0000313" key="2">
    <source>
        <dbReference type="EMBL" id="HIR49862.1"/>
    </source>
</evidence>
<reference evidence="2" key="2">
    <citation type="journal article" date="2021" name="PeerJ">
        <title>Extensive microbial diversity within the chicken gut microbiome revealed by metagenomics and culture.</title>
        <authorList>
            <person name="Gilroy R."/>
            <person name="Ravi A."/>
            <person name="Getino M."/>
            <person name="Pursley I."/>
            <person name="Horton D.L."/>
            <person name="Alikhan N.F."/>
            <person name="Baker D."/>
            <person name="Gharbi K."/>
            <person name="Hall N."/>
            <person name="Watson M."/>
            <person name="Adriaenssens E.M."/>
            <person name="Foster-Nyarko E."/>
            <person name="Jarju S."/>
            <person name="Secka A."/>
            <person name="Antonio M."/>
            <person name="Oren A."/>
            <person name="Chaudhuri R.R."/>
            <person name="La Ragione R."/>
            <person name="Hildebrand F."/>
            <person name="Pallen M.J."/>
        </authorList>
    </citation>
    <scope>NUCLEOTIDE SEQUENCE</scope>
    <source>
        <strain evidence="2">ChiBcec15-4380</strain>
    </source>
</reference>
<dbReference type="EMBL" id="DVHE01000007">
    <property type="protein sequence ID" value="HIR49862.1"/>
    <property type="molecule type" value="Genomic_DNA"/>
</dbReference>
<evidence type="ECO:0000313" key="3">
    <source>
        <dbReference type="Proteomes" id="UP000824239"/>
    </source>
</evidence>
<dbReference type="AlphaFoldDB" id="A0A9D1AQ20"/>
<proteinExistence type="predicted"/>